<evidence type="ECO:0000313" key="2">
    <source>
        <dbReference type="Proteomes" id="UP001159363"/>
    </source>
</evidence>
<dbReference type="PANTHER" id="PTHR46114:SF1">
    <property type="entry name" value="ZAD DOMAIN-CONTAINING PROTEIN"/>
    <property type="match status" value="1"/>
</dbReference>
<name>A0ABQ9HAU6_9NEOP</name>
<keyword evidence="2" id="KW-1185">Reference proteome</keyword>
<sequence>MKGVARHFVGNHKSPTYWDIVKDLLQSHKQMKCNMSLKINFLQSLLDFFPGCLGVMSDEQGKYLSWKSGIRDGGVIECSQIFAGN</sequence>
<organism evidence="1 2">
    <name type="scientific">Dryococelus australis</name>
    <dbReference type="NCBI Taxonomy" id="614101"/>
    <lineage>
        <taxon>Eukaryota</taxon>
        <taxon>Metazoa</taxon>
        <taxon>Ecdysozoa</taxon>
        <taxon>Arthropoda</taxon>
        <taxon>Hexapoda</taxon>
        <taxon>Insecta</taxon>
        <taxon>Pterygota</taxon>
        <taxon>Neoptera</taxon>
        <taxon>Polyneoptera</taxon>
        <taxon>Phasmatodea</taxon>
        <taxon>Verophasmatodea</taxon>
        <taxon>Anareolatae</taxon>
        <taxon>Phasmatidae</taxon>
        <taxon>Eurycanthinae</taxon>
        <taxon>Dryococelus</taxon>
    </lineage>
</organism>
<proteinExistence type="predicted"/>
<gene>
    <name evidence="1" type="ORF">PR048_017873</name>
</gene>
<comment type="caution">
    <text evidence="1">The sequence shown here is derived from an EMBL/GenBank/DDBJ whole genome shotgun (WGS) entry which is preliminary data.</text>
</comment>
<accession>A0ABQ9HAU6</accession>
<evidence type="ECO:0000313" key="1">
    <source>
        <dbReference type="EMBL" id="KAJ8881392.1"/>
    </source>
</evidence>
<dbReference type="EMBL" id="JARBHB010000006">
    <property type="protein sequence ID" value="KAJ8881392.1"/>
    <property type="molecule type" value="Genomic_DNA"/>
</dbReference>
<protein>
    <submittedName>
        <fullName evidence="1">Uncharacterized protein</fullName>
    </submittedName>
</protein>
<reference evidence="1 2" key="1">
    <citation type="submission" date="2023-02" db="EMBL/GenBank/DDBJ databases">
        <title>LHISI_Scaffold_Assembly.</title>
        <authorList>
            <person name="Stuart O.P."/>
            <person name="Cleave R."/>
            <person name="Magrath M.J.L."/>
            <person name="Mikheyev A.S."/>
        </authorList>
    </citation>
    <scope>NUCLEOTIDE SEQUENCE [LARGE SCALE GENOMIC DNA]</scope>
    <source>
        <strain evidence="1">Daus_M_001</strain>
        <tissue evidence="1">Leg muscle</tissue>
    </source>
</reference>
<dbReference type="PANTHER" id="PTHR46114">
    <property type="entry name" value="APPLE DOMAIN-CONTAINING PROTEIN"/>
    <property type="match status" value="1"/>
</dbReference>
<dbReference type="Proteomes" id="UP001159363">
    <property type="component" value="Chromosome 5"/>
</dbReference>